<accession>A0A7S4IU60</accession>
<name>A0A7S4IU60_9STRA</name>
<protein>
    <recommendedName>
        <fullName evidence="3">START domain-containing protein</fullName>
    </recommendedName>
</protein>
<feature type="compositionally biased region" description="Gly residues" evidence="1">
    <location>
        <begin position="123"/>
        <end position="133"/>
    </location>
</feature>
<feature type="compositionally biased region" description="Acidic residues" evidence="1">
    <location>
        <begin position="76"/>
        <end position="90"/>
    </location>
</feature>
<feature type="compositionally biased region" description="Polar residues" evidence="1">
    <location>
        <begin position="288"/>
        <end position="301"/>
    </location>
</feature>
<sequence length="953" mass="98997">MTSPPSPSPSSRLSQRWPQKADLERGRSSSLPPPPLPPRRGAPATGAVPFWVPGRRRSRPTDGDGRNLGRMKGAGETEEGAEAYADGEAEEAARALLAAASFGLPPSAPQPSGRGKHRRHSVVGGGGDKGGWFGRSERRRMSAAAAAAPKSIRAENGGGGVISGGAEGGRASNREEPESTVGCRMIDTNDRDVGGKAEGTGLDSSDGDIKLRIDDAINADASGAMESDSPKHRSPRNEALDKIEGGKGASQANHLSTNALVVPSTAAPSSASVPVSAAPLSSRDGSAVSDNSDSINATETSAMKAPDSASGEGNGVITGNEKGNVQDDRSGGCGDKTQDVNVSFDSFVRDAQALLDSDELRKFASSSQCLAFSAASSSFSFAWGATRTAARLAVLPVTAPVSATTSAASFALDIASGAAGMALHAAGDTAKHAAGLAAALVPVVPADNSSGEARGQRRHFFLLDPLGALLPVAMDALGKVRDEAGSCVLGILGWQSAGQSSSEGCGDFGGRIGEAFESSSDRDDTNEADGNDVRRIRCESGEEPSEGEEGVCAEARPGRDKSPPRKIRSFMRVCDLGIGSSFSSSSSSSGAASRVPFVELRPARDDKTTDLALDALVRRGLALASCRPSSDSSLSPSASEARYRPEWKPDGPTSRILRRFPSLPQSSSSAADGSLLANPRSDGFLALLETETLFWSSSPGSLSYSKTSPLFRGRGIILGLSPRDLAELLLDSGRVGEYNKYALGRVDEVVLRRAQGGREVPYGACDDGSDEGEGVRGANLASAGDDIAVTKVVSSENRVPFGGKIVSLRNVMHAMRLSDVQTDCCGDLQGEGEGERECECNDEGGYIIVSRSVCVSSTSSSTFPNDPLSFRENETENEIVWGVNVLRPVPKVPGSPLNGGAATDLLCVSQIESNLVPPFMQERLGGMGVSEFFRSVRALGEQKMAMAACNQRT</sequence>
<feature type="compositionally biased region" description="Low complexity" evidence="1">
    <location>
        <begin position="142"/>
        <end position="151"/>
    </location>
</feature>
<feature type="region of interest" description="Disordered" evidence="1">
    <location>
        <begin position="626"/>
        <end position="674"/>
    </location>
</feature>
<feature type="compositionally biased region" description="Acidic residues" evidence="1">
    <location>
        <begin position="541"/>
        <end position="551"/>
    </location>
</feature>
<dbReference type="AlphaFoldDB" id="A0A7S4IU60"/>
<feature type="compositionally biased region" description="Basic and acidic residues" evidence="1">
    <location>
        <begin position="228"/>
        <end position="245"/>
    </location>
</feature>
<feature type="region of interest" description="Disordered" evidence="1">
    <location>
        <begin position="511"/>
        <end position="566"/>
    </location>
</feature>
<gene>
    <name evidence="2" type="ORF">OAUR00152_LOCUS15318</name>
</gene>
<evidence type="ECO:0000256" key="1">
    <source>
        <dbReference type="SAM" id="MobiDB-lite"/>
    </source>
</evidence>
<feature type="compositionally biased region" description="Pro residues" evidence="1">
    <location>
        <begin position="31"/>
        <end position="40"/>
    </location>
</feature>
<feature type="region of interest" description="Disordered" evidence="1">
    <location>
        <begin position="1"/>
        <end position="250"/>
    </location>
</feature>
<evidence type="ECO:0008006" key="3">
    <source>
        <dbReference type="Google" id="ProtNLM"/>
    </source>
</evidence>
<proteinExistence type="predicted"/>
<feature type="compositionally biased region" description="Low complexity" evidence="1">
    <location>
        <begin position="662"/>
        <end position="674"/>
    </location>
</feature>
<evidence type="ECO:0000313" key="2">
    <source>
        <dbReference type="EMBL" id="CAE2239678.1"/>
    </source>
</evidence>
<organism evidence="2">
    <name type="scientific">Odontella aurita</name>
    <dbReference type="NCBI Taxonomy" id="265563"/>
    <lineage>
        <taxon>Eukaryota</taxon>
        <taxon>Sar</taxon>
        <taxon>Stramenopiles</taxon>
        <taxon>Ochrophyta</taxon>
        <taxon>Bacillariophyta</taxon>
        <taxon>Mediophyceae</taxon>
        <taxon>Biddulphiophycidae</taxon>
        <taxon>Eupodiscales</taxon>
        <taxon>Odontellaceae</taxon>
        <taxon>Odontella</taxon>
    </lineage>
</organism>
<feature type="compositionally biased region" description="Low complexity" evidence="1">
    <location>
        <begin position="269"/>
        <end position="282"/>
    </location>
</feature>
<feature type="compositionally biased region" description="Basic and acidic residues" evidence="1">
    <location>
        <begin position="519"/>
        <end position="540"/>
    </location>
</feature>
<dbReference type="EMBL" id="HBKQ01022560">
    <property type="protein sequence ID" value="CAE2239678.1"/>
    <property type="molecule type" value="Transcribed_RNA"/>
</dbReference>
<feature type="compositionally biased region" description="Gly residues" evidence="1">
    <location>
        <begin position="156"/>
        <end position="168"/>
    </location>
</feature>
<reference evidence="2" key="1">
    <citation type="submission" date="2021-01" db="EMBL/GenBank/DDBJ databases">
        <authorList>
            <person name="Corre E."/>
            <person name="Pelletier E."/>
            <person name="Niang G."/>
            <person name="Scheremetjew M."/>
            <person name="Finn R."/>
            <person name="Kale V."/>
            <person name="Holt S."/>
            <person name="Cochrane G."/>
            <person name="Meng A."/>
            <person name="Brown T."/>
            <person name="Cohen L."/>
        </authorList>
    </citation>
    <scope>NUCLEOTIDE SEQUENCE</scope>
    <source>
        <strain evidence="2">Isolate 1302-5</strain>
    </source>
</reference>
<feature type="region of interest" description="Disordered" evidence="1">
    <location>
        <begin position="269"/>
        <end position="332"/>
    </location>
</feature>
<feature type="compositionally biased region" description="Low complexity" evidence="1">
    <location>
        <begin position="626"/>
        <end position="640"/>
    </location>
</feature>